<gene>
    <name evidence="6" type="ORF">SDC9_211925</name>
</gene>
<dbReference type="InterPro" id="IPR019591">
    <property type="entry name" value="Mrp/NBP35_ATP-bd"/>
</dbReference>
<evidence type="ECO:0000256" key="2">
    <source>
        <dbReference type="ARBA" id="ARBA00022741"/>
    </source>
</evidence>
<keyword evidence="2" id="KW-0547">Nucleotide-binding</keyword>
<dbReference type="GO" id="GO:0140663">
    <property type="term" value="F:ATP-dependent FeS chaperone activity"/>
    <property type="evidence" value="ECO:0007669"/>
    <property type="project" value="InterPro"/>
</dbReference>
<dbReference type="GO" id="GO:0005829">
    <property type="term" value="C:cytosol"/>
    <property type="evidence" value="ECO:0007669"/>
    <property type="project" value="TreeGrafter"/>
</dbReference>
<evidence type="ECO:0000256" key="1">
    <source>
        <dbReference type="ARBA" id="ARBA00022723"/>
    </source>
</evidence>
<keyword evidence="5" id="KW-0411">Iron-sulfur</keyword>
<dbReference type="Pfam" id="PF10609">
    <property type="entry name" value="ParA"/>
    <property type="match status" value="1"/>
</dbReference>
<sequence>MTTPQEVALADCRKCLDFCRRLEIPVTGIVENMSGFVCPDCSARHELFGTGGGARLAEKEGIPLLARVPLDPAFLKDCDFGELPAGLERSATVRAELEKVIQAIR</sequence>
<dbReference type="PANTHER" id="PTHR23264">
    <property type="entry name" value="NUCLEOTIDE-BINDING PROTEIN NBP35 YEAST -RELATED"/>
    <property type="match status" value="1"/>
</dbReference>
<dbReference type="AlphaFoldDB" id="A0A645JX11"/>
<evidence type="ECO:0000313" key="6">
    <source>
        <dbReference type="EMBL" id="MPN64154.1"/>
    </source>
</evidence>
<dbReference type="GO" id="GO:0005524">
    <property type="term" value="F:ATP binding"/>
    <property type="evidence" value="ECO:0007669"/>
    <property type="project" value="UniProtKB-KW"/>
</dbReference>
<dbReference type="PANTHER" id="PTHR23264:SF19">
    <property type="entry name" value="CYTOSOLIC FE-S CLUSTER ASSEMBLY FACTOR NUBP2"/>
    <property type="match status" value="1"/>
</dbReference>
<dbReference type="InterPro" id="IPR027417">
    <property type="entry name" value="P-loop_NTPase"/>
</dbReference>
<dbReference type="Gene3D" id="3.40.50.300">
    <property type="entry name" value="P-loop containing nucleotide triphosphate hydrolases"/>
    <property type="match status" value="1"/>
</dbReference>
<dbReference type="EMBL" id="VSSQ01144631">
    <property type="protein sequence ID" value="MPN64154.1"/>
    <property type="molecule type" value="Genomic_DNA"/>
</dbReference>
<protein>
    <submittedName>
        <fullName evidence="6">Iron-sulfur cluster carrier protein</fullName>
    </submittedName>
</protein>
<organism evidence="6">
    <name type="scientific">bioreactor metagenome</name>
    <dbReference type="NCBI Taxonomy" id="1076179"/>
    <lineage>
        <taxon>unclassified sequences</taxon>
        <taxon>metagenomes</taxon>
        <taxon>ecological metagenomes</taxon>
    </lineage>
</organism>
<reference evidence="6" key="1">
    <citation type="submission" date="2019-08" db="EMBL/GenBank/DDBJ databases">
        <authorList>
            <person name="Kucharzyk K."/>
            <person name="Murdoch R.W."/>
            <person name="Higgins S."/>
            <person name="Loffler F."/>
        </authorList>
    </citation>
    <scope>NUCLEOTIDE SEQUENCE</scope>
</reference>
<evidence type="ECO:0000256" key="5">
    <source>
        <dbReference type="ARBA" id="ARBA00023014"/>
    </source>
</evidence>
<dbReference type="GO" id="GO:0046872">
    <property type="term" value="F:metal ion binding"/>
    <property type="evidence" value="ECO:0007669"/>
    <property type="project" value="UniProtKB-KW"/>
</dbReference>
<comment type="caution">
    <text evidence="6">The sequence shown here is derived from an EMBL/GenBank/DDBJ whole genome shotgun (WGS) entry which is preliminary data.</text>
</comment>
<dbReference type="GO" id="GO:0016226">
    <property type="term" value="P:iron-sulfur cluster assembly"/>
    <property type="evidence" value="ECO:0007669"/>
    <property type="project" value="InterPro"/>
</dbReference>
<proteinExistence type="predicted"/>
<dbReference type="SUPFAM" id="SSF52540">
    <property type="entry name" value="P-loop containing nucleoside triphosphate hydrolases"/>
    <property type="match status" value="1"/>
</dbReference>
<dbReference type="GO" id="GO:0051536">
    <property type="term" value="F:iron-sulfur cluster binding"/>
    <property type="evidence" value="ECO:0007669"/>
    <property type="project" value="UniProtKB-KW"/>
</dbReference>
<dbReference type="InterPro" id="IPR033756">
    <property type="entry name" value="YlxH/NBP35"/>
</dbReference>
<keyword evidence="3" id="KW-0067">ATP-binding</keyword>
<keyword evidence="4" id="KW-0408">Iron</keyword>
<evidence type="ECO:0000256" key="4">
    <source>
        <dbReference type="ARBA" id="ARBA00023004"/>
    </source>
</evidence>
<name>A0A645JX11_9ZZZZ</name>
<keyword evidence="1" id="KW-0479">Metal-binding</keyword>
<accession>A0A645JX11</accession>
<evidence type="ECO:0000256" key="3">
    <source>
        <dbReference type="ARBA" id="ARBA00022840"/>
    </source>
</evidence>